<feature type="transmembrane region" description="Helical" evidence="5">
    <location>
        <begin position="131"/>
        <end position="151"/>
    </location>
</feature>
<evidence type="ECO:0000256" key="2">
    <source>
        <dbReference type="ARBA" id="ARBA00022692"/>
    </source>
</evidence>
<keyword evidence="4 5" id="KW-0472">Membrane</keyword>
<dbReference type="PANTHER" id="PTHR42718">
    <property type="entry name" value="MAJOR FACILITATOR SUPERFAMILY MULTIDRUG TRANSPORTER MFSC"/>
    <property type="match status" value="1"/>
</dbReference>
<dbReference type="PROSITE" id="PS50850">
    <property type="entry name" value="MFS"/>
    <property type="match status" value="1"/>
</dbReference>
<evidence type="ECO:0000256" key="4">
    <source>
        <dbReference type="ARBA" id="ARBA00023136"/>
    </source>
</evidence>
<feature type="transmembrane region" description="Helical" evidence="5">
    <location>
        <begin position="72"/>
        <end position="91"/>
    </location>
</feature>
<feature type="transmembrane region" description="Helical" evidence="5">
    <location>
        <begin position="7"/>
        <end position="29"/>
    </location>
</feature>
<dbReference type="RefSeq" id="WP_197945469.1">
    <property type="nucleotide sequence ID" value="NZ_AP022606.1"/>
</dbReference>
<protein>
    <recommendedName>
        <fullName evidence="6">Major facilitator superfamily (MFS) profile domain-containing protein</fullName>
    </recommendedName>
</protein>
<dbReference type="Pfam" id="PF07690">
    <property type="entry name" value="MFS_1"/>
    <property type="match status" value="1"/>
</dbReference>
<organism evidence="7 8">
    <name type="scientific">Mycobacterium branderi</name>
    <dbReference type="NCBI Taxonomy" id="43348"/>
    <lineage>
        <taxon>Bacteria</taxon>
        <taxon>Bacillati</taxon>
        <taxon>Actinomycetota</taxon>
        <taxon>Actinomycetes</taxon>
        <taxon>Mycobacteriales</taxon>
        <taxon>Mycobacteriaceae</taxon>
        <taxon>Mycobacterium</taxon>
    </lineage>
</organism>
<feature type="domain" description="Major facilitator superfamily (MFS) profile" evidence="6">
    <location>
        <begin position="7"/>
        <end position="188"/>
    </location>
</feature>
<evidence type="ECO:0000313" key="8">
    <source>
        <dbReference type="Proteomes" id="UP000467379"/>
    </source>
</evidence>
<keyword evidence="3 5" id="KW-1133">Transmembrane helix</keyword>
<proteinExistence type="predicted"/>
<dbReference type="PANTHER" id="PTHR42718:SF42">
    <property type="entry name" value="EXPORT PROTEIN"/>
    <property type="match status" value="1"/>
</dbReference>
<accession>A0ABM7KIB2</accession>
<dbReference type="InterPro" id="IPR020846">
    <property type="entry name" value="MFS_dom"/>
</dbReference>
<feature type="transmembrane region" description="Helical" evidence="5">
    <location>
        <begin position="97"/>
        <end position="119"/>
    </location>
</feature>
<keyword evidence="8" id="KW-1185">Reference proteome</keyword>
<evidence type="ECO:0000256" key="3">
    <source>
        <dbReference type="ARBA" id="ARBA00022989"/>
    </source>
</evidence>
<dbReference type="CDD" id="cd17321">
    <property type="entry name" value="MFS_MMR_MDR_like"/>
    <property type="match status" value="1"/>
</dbReference>
<dbReference type="Proteomes" id="UP000467379">
    <property type="component" value="Chromosome"/>
</dbReference>
<feature type="transmembrane region" description="Helical" evidence="5">
    <location>
        <begin position="163"/>
        <end position="182"/>
    </location>
</feature>
<gene>
    <name evidence="7" type="ORF">MBRA_09560</name>
</gene>
<dbReference type="SUPFAM" id="SSF103473">
    <property type="entry name" value="MFS general substrate transporter"/>
    <property type="match status" value="1"/>
</dbReference>
<sequence length="188" mass="19323">MRRRAGILVAVYVAVLAINLDVTIVNVALPSIATELGADTRGLQWVVDGYNLTFAALVLAAGSLSDRYGRRPALLTGLLGFAATSAGGALVDSTGALVAARFGMGAFAALIFPTTLSIITNTFPDRRQRAAALGGWGAVVGVGVASGPVSGGLLLEHFYWGSVFWALVPVALVAAVLGFLLVPESRDP</sequence>
<name>A0ABM7KIB2_9MYCO</name>
<evidence type="ECO:0000259" key="6">
    <source>
        <dbReference type="PROSITE" id="PS50850"/>
    </source>
</evidence>
<evidence type="ECO:0000313" key="7">
    <source>
        <dbReference type="EMBL" id="BBZ10761.1"/>
    </source>
</evidence>
<evidence type="ECO:0000256" key="5">
    <source>
        <dbReference type="SAM" id="Phobius"/>
    </source>
</evidence>
<keyword evidence="2 5" id="KW-0812">Transmembrane</keyword>
<dbReference type="InterPro" id="IPR036259">
    <property type="entry name" value="MFS_trans_sf"/>
</dbReference>
<comment type="subcellular location">
    <subcellularLocation>
        <location evidence="1">Cell membrane</location>
        <topology evidence="1">Multi-pass membrane protein</topology>
    </subcellularLocation>
</comment>
<dbReference type="EMBL" id="AP022606">
    <property type="protein sequence ID" value="BBZ10761.1"/>
    <property type="molecule type" value="Genomic_DNA"/>
</dbReference>
<evidence type="ECO:0000256" key="1">
    <source>
        <dbReference type="ARBA" id="ARBA00004651"/>
    </source>
</evidence>
<reference evidence="7 8" key="1">
    <citation type="journal article" date="2019" name="Emerg. Microbes Infect.">
        <title>Comprehensive subspecies identification of 175 nontuberculous mycobacteria species based on 7547 genomic profiles.</title>
        <authorList>
            <person name="Matsumoto Y."/>
            <person name="Kinjo T."/>
            <person name="Motooka D."/>
            <person name="Nabeya D."/>
            <person name="Jung N."/>
            <person name="Uechi K."/>
            <person name="Horii T."/>
            <person name="Iida T."/>
            <person name="Fujita J."/>
            <person name="Nakamura S."/>
        </authorList>
    </citation>
    <scope>NUCLEOTIDE SEQUENCE [LARGE SCALE GENOMIC DNA]</scope>
    <source>
        <strain evidence="7 8">JCM 12687</strain>
    </source>
</reference>
<dbReference type="Gene3D" id="1.20.1720.10">
    <property type="entry name" value="Multidrug resistance protein D"/>
    <property type="match status" value="1"/>
</dbReference>
<feature type="transmembrane region" description="Helical" evidence="5">
    <location>
        <begin position="49"/>
        <end position="65"/>
    </location>
</feature>
<dbReference type="InterPro" id="IPR011701">
    <property type="entry name" value="MFS"/>
</dbReference>